<evidence type="ECO:0000313" key="1">
    <source>
        <dbReference type="EMBL" id="SIQ46296.1"/>
    </source>
</evidence>
<dbReference type="PANTHER" id="PTHR34309">
    <property type="entry name" value="SLR1406 PROTEIN"/>
    <property type="match status" value="1"/>
</dbReference>
<dbReference type="RefSeq" id="WP_076462948.1">
    <property type="nucleotide sequence ID" value="NZ_FTMN01000005.1"/>
</dbReference>
<dbReference type="STRING" id="49186.SAMN05421647_10542"/>
<organism evidence="1 2">
    <name type="scientific">Marinobacterium stanieri</name>
    <dbReference type="NCBI Taxonomy" id="49186"/>
    <lineage>
        <taxon>Bacteria</taxon>
        <taxon>Pseudomonadati</taxon>
        <taxon>Pseudomonadota</taxon>
        <taxon>Gammaproteobacteria</taxon>
        <taxon>Oceanospirillales</taxon>
        <taxon>Oceanospirillaceae</taxon>
        <taxon>Marinobacterium</taxon>
    </lineage>
</organism>
<dbReference type="eggNOG" id="COG3193">
    <property type="taxonomic scope" value="Bacteria"/>
</dbReference>
<dbReference type="InterPro" id="IPR005624">
    <property type="entry name" value="PduO/GlcC-like"/>
</dbReference>
<dbReference type="EMBL" id="FTMN01000005">
    <property type="protein sequence ID" value="SIQ46296.1"/>
    <property type="molecule type" value="Genomic_DNA"/>
</dbReference>
<evidence type="ECO:0000313" key="2">
    <source>
        <dbReference type="Proteomes" id="UP000186895"/>
    </source>
</evidence>
<reference evidence="1 2" key="1">
    <citation type="submission" date="2017-01" db="EMBL/GenBank/DDBJ databases">
        <authorList>
            <person name="Mah S.A."/>
            <person name="Swanson W.J."/>
            <person name="Moy G.W."/>
            <person name="Vacquier V.D."/>
        </authorList>
    </citation>
    <scope>NUCLEOTIDE SEQUENCE [LARGE SCALE GENOMIC DNA]</scope>
    <source>
        <strain evidence="1 2">DSM 7027</strain>
    </source>
</reference>
<dbReference type="Gene3D" id="3.30.450.150">
    <property type="entry name" value="Haem-degrading domain"/>
    <property type="match status" value="1"/>
</dbReference>
<gene>
    <name evidence="1" type="ORF">SAMN05421647_10542</name>
</gene>
<protein>
    <submittedName>
        <fullName evidence="1">Uncharacterized conserved protein GlcG, DUF336 family</fullName>
    </submittedName>
</protein>
<dbReference type="PANTHER" id="PTHR34309:SF1">
    <property type="entry name" value="PROTEIN GLCG"/>
    <property type="match status" value="1"/>
</dbReference>
<accession>A0A1N6SZK0</accession>
<keyword evidence="2" id="KW-1185">Reference proteome</keyword>
<dbReference type="SUPFAM" id="SSF143744">
    <property type="entry name" value="GlcG-like"/>
    <property type="match status" value="1"/>
</dbReference>
<dbReference type="InterPro" id="IPR052517">
    <property type="entry name" value="GlcG_carb_metab_protein"/>
</dbReference>
<dbReference type="Pfam" id="PF03928">
    <property type="entry name" value="HbpS-like"/>
    <property type="match status" value="1"/>
</dbReference>
<proteinExistence type="predicted"/>
<dbReference type="Proteomes" id="UP000186895">
    <property type="component" value="Unassembled WGS sequence"/>
</dbReference>
<dbReference type="InterPro" id="IPR038084">
    <property type="entry name" value="PduO/GlcC-like_sf"/>
</dbReference>
<sequence>MTTPISVQQTSLDYRAALAAVTAAAEEAERLGVRVSIAVVARSGQPLAQLSLNDAPPQTSQLALRKARTSAGFKVPSSFFRNKNPDDVHLLAALDTHPDLLMLGGGLPLLLDGECIGAVGVSGASQDQDIACAQAALSALALKE</sequence>
<name>A0A1N6SZK0_9GAMM</name>
<dbReference type="AlphaFoldDB" id="A0A1N6SZK0"/>